<sequence length="111" mass="12922">MQAKLPGGNGHLSPNLHINEIAYLGAHNSPMSKCYGWKYTQQNVSITEQFEKHGARHFKFPLHWHLEKGVPQVFFIQYFRSSLHMKEMVDPIVNQVSYKDFLLIQNQLVIV</sequence>
<dbReference type="Proteomes" id="UP000683925">
    <property type="component" value="Unassembled WGS sequence"/>
</dbReference>
<keyword evidence="2" id="KW-1185">Reference proteome</keyword>
<organism evidence="1 2">
    <name type="scientific">Paramecium octaurelia</name>
    <dbReference type="NCBI Taxonomy" id="43137"/>
    <lineage>
        <taxon>Eukaryota</taxon>
        <taxon>Sar</taxon>
        <taxon>Alveolata</taxon>
        <taxon>Ciliophora</taxon>
        <taxon>Intramacronucleata</taxon>
        <taxon>Oligohymenophorea</taxon>
        <taxon>Peniculida</taxon>
        <taxon>Parameciidae</taxon>
        <taxon>Paramecium</taxon>
    </lineage>
</organism>
<accession>A0A8S1XML2</accession>
<evidence type="ECO:0000313" key="2">
    <source>
        <dbReference type="Proteomes" id="UP000683925"/>
    </source>
</evidence>
<protein>
    <submittedName>
        <fullName evidence="1">Uncharacterized protein</fullName>
    </submittedName>
</protein>
<proteinExistence type="predicted"/>
<gene>
    <name evidence="1" type="ORF">POCTA_138.1.T1270121</name>
</gene>
<evidence type="ECO:0000313" key="1">
    <source>
        <dbReference type="EMBL" id="CAD8202526.1"/>
    </source>
</evidence>
<comment type="caution">
    <text evidence="1">The sequence shown here is derived from an EMBL/GenBank/DDBJ whole genome shotgun (WGS) entry which is preliminary data.</text>
</comment>
<dbReference type="AlphaFoldDB" id="A0A8S1XML2"/>
<reference evidence="1" key="1">
    <citation type="submission" date="2021-01" db="EMBL/GenBank/DDBJ databases">
        <authorList>
            <consortium name="Genoscope - CEA"/>
            <person name="William W."/>
        </authorList>
    </citation>
    <scope>NUCLEOTIDE SEQUENCE</scope>
</reference>
<name>A0A8S1XML2_PAROT</name>
<dbReference type="EMBL" id="CAJJDP010000127">
    <property type="protein sequence ID" value="CAD8202526.1"/>
    <property type="molecule type" value="Genomic_DNA"/>
</dbReference>